<dbReference type="PANTHER" id="PTHR21016">
    <property type="entry name" value="BETA-AMYLOID BINDING PROTEIN-RELATED"/>
    <property type="match status" value="1"/>
</dbReference>
<dbReference type="Proteomes" id="UP000078356">
    <property type="component" value="Unassembled WGS sequence"/>
</dbReference>
<reference evidence="6 7" key="1">
    <citation type="submission" date="2016-04" db="EMBL/GenBank/DDBJ databases">
        <title>Draft Genome Sequences of Staphylococcus capitis Strain H36, S. capitis Strain H65, S. cohnii Strain H62, S. hominis Strain H69, Mycobacterium iranicum Strain H39, Plantibacter sp. Strain H53, Pseudomonas oryzihabitans Strain H72, and Microbacterium sp. Strain H83, isolated from residential settings.</title>
        <authorList>
            <person name="Lymperopoulou D."/>
            <person name="Adams R.I."/>
            <person name="Lindow S."/>
            <person name="Coil D.A."/>
            <person name="Jospin G."/>
            <person name="Eisen J.A."/>
        </authorList>
    </citation>
    <scope>NUCLEOTIDE SEQUENCE [LARGE SCALE GENOMIC DNA]</scope>
    <source>
        <strain evidence="6 7">H72</strain>
    </source>
</reference>
<feature type="domain" description="TM2" evidence="5">
    <location>
        <begin position="72"/>
        <end position="118"/>
    </location>
</feature>
<keyword evidence="4" id="KW-0472">Membrane</keyword>
<protein>
    <recommendedName>
        <fullName evidence="5">TM2 domain-containing protein</fullName>
    </recommendedName>
</protein>
<dbReference type="InterPro" id="IPR050932">
    <property type="entry name" value="TM2D1-3-like"/>
</dbReference>
<comment type="caution">
    <text evidence="6">The sequence shown here is derived from an EMBL/GenBank/DDBJ whole genome shotgun (WGS) entry which is preliminary data.</text>
</comment>
<dbReference type="GO" id="GO:0016020">
    <property type="term" value="C:membrane"/>
    <property type="evidence" value="ECO:0007669"/>
    <property type="project" value="UniProtKB-SubCell"/>
</dbReference>
<dbReference type="RefSeq" id="WP_017640982.1">
    <property type="nucleotide sequence ID" value="NZ_CP102428.1"/>
</dbReference>
<proteinExistence type="predicted"/>
<evidence type="ECO:0000256" key="2">
    <source>
        <dbReference type="ARBA" id="ARBA00022692"/>
    </source>
</evidence>
<name>A0A178L4Y9_9PSED</name>
<dbReference type="EMBL" id="LWCR01000067">
    <property type="protein sequence ID" value="OAN23983.1"/>
    <property type="molecule type" value="Genomic_DNA"/>
</dbReference>
<evidence type="ECO:0000256" key="4">
    <source>
        <dbReference type="ARBA" id="ARBA00023136"/>
    </source>
</evidence>
<dbReference type="AlphaFoldDB" id="A0A178L4Y9"/>
<dbReference type="Pfam" id="PF05154">
    <property type="entry name" value="TM2"/>
    <property type="match status" value="2"/>
</dbReference>
<gene>
    <name evidence="6" type="ORF">A4V15_08050</name>
</gene>
<evidence type="ECO:0000256" key="1">
    <source>
        <dbReference type="ARBA" id="ARBA00004141"/>
    </source>
</evidence>
<evidence type="ECO:0000259" key="5">
    <source>
        <dbReference type="Pfam" id="PF05154"/>
    </source>
</evidence>
<evidence type="ECO:0000313" key="6">
    <source>
        <dbReference type="EMBL" id="OAN23983.1"/>
    </source>
</evidence>
<comment type="subcellular location">
    <subcellularLocation>
        <location evidence="1">Membrane</location>
        <topology evidence="1">Multi-pass membrane protein</topology>
    </subcellularLocation>
</comment>
<evidence type="ECO:0000313" key="7">
    <source>
        <dbReference type="Proteomes" id="UP000078356"/>
    </source>
</evidence>
<feature type="domain" description="TM2" evidence="5">
    <location>
        <begin position="7"/>
        <end position="53"/>
    </location>
</feature>
<sequence>MQYQDTHSKVMGYLLWIFGFLGAHRFYYGKPVTGTLWFCTLGLLGIGWLIDLFLIPAMDREADLRFQSGSINYSLGWILLTFLGIFGVHRLYLGKWITAILYFFTAGFFLLGVLYDFWTLNSQISEENRRRLVR</sequence>
<dbReference type="OrthoDB" id="2004788at2"/>
<evidence type="ECO:0000256" key="3">
    <source>
        <dbReference type="ARBA" id="ARBA00022989"/>
    </source>
</evidence>
<dbReference type="InterPro" id="IPR007829">
    <property type="entry name" value="TM2"/>
</dbReference>
<keyword evidence="3" id="KW-1133">Transmembrane helix</keyword>
<keyword evidence="2" id="KW-0812">Transmembrane</keyword>
<accession>A0A178L4Y9</accession>
<dbReference type="PANTHER" id="PTHR21016:SF25">
    <property type="entry name" value="TM2 DOMAIN-CONTAINING PROTEIN DDB_G0277895-RELATED"/>
    <property type="match status" value="1"/>
</dbReference>
<organism evidence="6 7">
    <name type="scientific">Pseudomonas oryzihabitans</name>
    <dbReference type="NCBI Taxonomy" id="47885"/>
    <lineage>
        <taxon>Bacteria</taxon>
        <taxon>Pseudomonadati</taxon>
        <taxon>Pseudomonadota</taxon>
        <taxon>Gammaproteobacteria</taxon>
        <taxon>Pseudomonadales</taxon>
        <taxon>Pseudomonadaceae</taxon>
        <taxon>Pseudomonas</taxon>
    </lineage>
</organism>